<dbReference type="KEGG" id="ccro:CMC5_008450"/>
<reference evidence="1 2" key="1">
    <citation type="submission" date="2015-07" db="EMBL/GenBank/DDBJ databases">
        <title>Genome analysis of myxobacterium Chondromyces crocatus Cm c5 reveals a high potential for natural compound synthesis and the genetic basis for the loss of fruiting body formation.</title>
        <authorList>
            <person name="Zaburannyi N."/>
            <person name="Bunk B."/>
            <person name="Maier J."/>
            <person name="Overmann J."/>
            <person name="Mueller R."/>
        </authorList>
    </citation>
    <scope>NUCLEOTIDE SEQUENCE [LARGE SCALE GENOMIC DNA]</scope>
    <source>
        <strain evidence="1 2">Cm c5</strain>
    </source>
</reference>
<accession>A0A0K1E793</accession>
<name>A0A0K1E793_CHOCO</name>
<dbReference type="RefSeq" id="WP_245678281.1">
    <property type="nucleotide sequence ID" value="NZ_CP012159.1"/>
</dbReference>
<keyword evidence="2" id="KW-1185">Reference proteome</keyword>
<dbReference type="CDD" id="cd02980">
    <property type="entry name" value="TRX_Fd_family"/>
    <property type="match status" value="1"/>
</dbReference>
<protein>
    <recommendedName>
        <fullName evidence="3">Ferredoxin</fullName>
    </recommendedName>
</protein>
<dbReference type="InterPro" id="IPR036249">
    <property type="entry name" value="Thioredoxin-like_sf"/>
</dbReference>
<organism evidence="1 2">
    <name type="scientific">Chondromyces crocatus</name>
    <dbReference type="NCBI Taxonomy" id="52"/>
    <lineage>
        <taxon>Bacteria</taxon>
        <taxon>Pseudomonadati</taxon>
        <taxon>Myxococcota</taxon>
        <taxon>Polyangia</taxon>
        <taxon>Polyangiales</taxon>
        <taxon>Polyangiaceae</taxon>
        <taxon>Chondromyces</taxon>
    </lineage>
</organism>
<evidence type="ECO:0000313" key="1">
    <source>
        <dbReference type="EMBL" id="AKT36724.1"/>
    </source>
</evidence>
<dbReference type="Gene3D" id="3.40.30.10">
    <property type="entry name" value="Glutaredoxin"/>
    <property type="match status" value="1"/>
</dbReference>
<evidence type="ECO:0000313" key="2">
    <source>
        <dbReference type="Proteomes" id="UP000067626"/>
    </source>
</evidence>
<evidence type="ECO:0008006" key="3">
    <source>
        <dbReference type="Google" id="ProtNLM"/>
    </source>
</evidence>
<dbReference type="Proteomes" id="UP000067626">
    <property type="component" value="Chromosome"/>
</dbReference>
<dbReference type="AlphaFoldDB" id="A0A0K1E793"/>
<dbReference type="EMBL" id="CP012159">
    <property type="protein sequence ID" value="AKT36724.1"/>
    <property type="molecule type" value="Genomic_DNA"/>
</dbReference>
<dbReference type="STRING" id="52.CMC5_008450"/>
<gene>
    <name evidence="1" type="ORF">CMC5_008450</name>
</gene>
<dbReference type="SUPFAM" id="SSF52833">
    <property type="entry name" value="Thioredoxin-like"/>
    <property type="match status" value="1"/>
</dbReference>
<sequence length="143" mass="15196">MPQRKRYLFVCVNRRPEGTPKGSCAERGAAEVHAALKLEIGKRGLARTEMRPCTAGCIDVCWAGPVIAVEPDGYFYGRVTVDDVPAIVDALVAGERVERLVLPSEDFDMASAGPPLPLTVRDEAAQTAPGVVLRRGPAGPEAG</sequence>
<proteinExistence type="predicted"/>